<dbReference type="Proteomes" id="UP000663852">
    <property type="component" value="Unassembled WGS sequence"/>
</dbReference>
<dbReference type="SUPFAM" id="SSF49599">
    <property type="entry name" value="TRAF domain-like"/>
    <property type="match status" value="1"/>
</dbReference>
<evidence type="ECO:0000256" key="4">
    <source>
        <dbReference type="ARBA" id="ARBA00023054"/>
    </source>
</evidence>
<evidence type="ECO:0000313" key="6">
    <source>
        <dbReference type="EMBL" id="CAF0776084.1"/>
    </source>
</evidence>
<dbReference type="SMART" id="SM00061">
    <property type="entry name" value="MATH"/>
    <property type="match status" value="1"/>
</dbReference>
<dbReference type="GO" id="GO:0043122">
    <property type="term" value="P:regulation of canonical NF-kappaB signal transduction"/>
    <property type="evidence" value="ECO:0007669"/>
    <property type="project" value="TreeGrafter"/>
</dbReference>
<keyword evidence="3" id="KW-0832">Ubl conjugation</keyword>
<evidence type="ECO:0000256" key="2">
    <source>
        <dbReference type="ARBA" id="ARBA00022703"/>
    </source>
</evidence>
<dbReference type="PANTHER" id="PTHR10131">
    <property type="entry name" value="TNF RECEPTOR ASSOCIATED FACTOR"/>
    <property type="match status" value="1"/>
</dbReference>
<dbReference type="OrthoDB" id="6499288at2759"/>
<dbReference type="FunFam" id="2.60.210.10:FF:000001">
    <property type="entry name" value="TNF receptor-associated factor"/>
    <property type="match status" value="1"/>
</dbReference>
<evidence type="ECO:0000259" key="5">
    <source>
        <dbReference type="PROSITE" id="PS50144"/>
    </source>
</evidence>
<keyword evidence="1" id="KW-1017">Isopeptide bond</keyword>
<dbReference type="GO" id="GO:0006915">
    <property type="term" value="P:apoptotic process"/>
    <property type="evidence" value="ECO:0007669"/>
    <property type="project" value="UniProtKB-KW"/>
</dbReference>
<dbReference type="Gene3D" id="2.60.210.10">
    <property type="entry name" value="Apoptosis, Tumor Necrosis Factor Receptor Associated Protein 2, Chain A"/>
    <property type="match status" value="1"/>
</dbReference>
<organism evidence="6 7">
    <name type="scientific">Adineta ricciae</name>
    <name type="common">Rotifer</name>
    <dbReference type="NCBI Taxonomy" id="249248"/>
    <lineage>
        <taxon>Eukaryota</taxon>
        <taxon>Metazoa</taxon>
        <taxon>Spiralia</taxon>
        <taxon>Gnathifera</taxon>
        <taxon>Rotifera</taxon>
        <taxon>Eurotatoria</taxon>
        <taxon>Bdelloidea</taxon>
        <taxon>Adinetida</taxon>
        <taxon>Adinetidae</taxon>
        <taxon>Adineta</taxon>
    </lineage>
</organism>
<evidence type="ECO:0000256" key="3">
    <source>
        <dbReference type="ARBA" id="ARBA00022843"/>
    </source>
</evidence>
<dbReference type="Pfam" id="PF21355">
    <property type="entry name" value="TRAF-mep_MATH"/>
    <property type="match status" value="1"/>
</dbReference>
<dbReference type="PROSITE" id="PS50144">
    <property type="entry name" value="MATH"/>
    <property type="match status" value="1"/>
</dbReference>
<gene>
    <name evidence="6" type="ORF">EDS130_LOCUS3579</name>
</gene>
<dbReference type="GO" id="GO:0009898">
    <property type="term" value="C:cytoplasmic side of plasma membrane"/>
    <property type="evidence" value="ECO:0007669"/>
    <property type="project" value="TreeGrafter"/>
</dbReference>
<sequence length="413" mass="46514">MNDMVLVELIFDVHLKVNLQVMPPVPSETAGFQPSNDESMSNKLESLRESSAKRVMSDIDLDSDTDKKAIKRECRTTNATVLIPCPLVAHGCLREVAYDELDAHYLSSIHQECIAKAIETQAKKSNTVPECVDLLTDAVSCLHNENIQVQNTAIELNHAVTVFGNQIQSLKSSIEETNQFMSASQTQQSLLQTEMETMKEKINELSTQVCNDGTFIWKITDVAQKISDAIAERQTSIYSPPFYSSSNGYKMCMRLYVNGDGQARRTHLSLFFVLLRGEYDAILDWPFSYKVTFCLFNQQDKRHLIDSFRPDPKSNSFQRPRTGMNIASGIPRFCPLTSIHQANSPYVRDDCMFIRCIIDFGNMAKTMIPYVCSLNPGLPVNVQRSLLQAEAARRNEEIPVTSAEEEISAKKTI</sequence>
<dbReference type="InterPro" id="IPR002083">
    <property type="entry name" value="MATH/TRAF_dom"/>
</dbReference>
<keyword evidence="4" id="KW-0175">Coiled coil</keyword>
<dbReference type="GO" id="GO:0005164">
    <property type="term" value="F:tumor necrosis factor receptor binding"/>
    <property type="evidence" value="ECO:0007669"/>
    <property type="project" value="TreeGrafter"/>
</dbReference>
<proteinExistence type="predicted"/>
<evidence type="ECO:0000256" key="1">
    <source>
        <dbReference type="ARBA" id="ARBA00022499"/>
    </source>
</evidence>
<accession>A0A813R6V6</accession>
<evidence type="ECO:0000313" key="7">
    <source>
        <dbReference type="Proteomes" id="UP000663852"/>
    </source>
</evidence>
<dbReference type="InterPro" id="IPR008974">
    <property type="entry name" value="TRAF-like"/>
</dbReference>
<protein>
    <recommendedName>
        <fullName evidence="5">MATH domain-containing protein</fullName>
    </recommendedName>
</protein>
<dbReference type="EMBL" id="CAJNOJ010000009">
    <property type="protein sequence ID" value="CAF0776084.1"/>
    <property type="molecule type" value="Genomic_DNA"/>
</dbReference>
<keyword evidence="2" id="KW-0053">Apoptosis</keyword>
<dbReference type="PANTHER" id="PTHR10131:SF138">
    <property type="entry name" value="RE66324P"/>
    <property type="match status" value="1"/>
</dbReference>
<dbReference type="InterPro" id="IPR049342">
    <property type="entry name" value="TRAF1-6_MATH_dom"/>
</dbReference>
<dbReference type="CDD" id="cd00270">
    <property type="entry name" value="MATH_TRAF_C"/>
    <property type="match status" value="1"/>
</dbReference>
<dbReference type="AlphaFoldDB" id="A0A813R6V6"/>
<feature type="domain" description="MATH" evidence="5">
    <location>
        <begin position="212"/>
        <end position="358"/>
    </location>
</feature>
<name>A0A813R6V6_ADIRI</name>
<comment type="caution">
    <text evidence="6">The sequence shown here is derived from an EMBL/GenBank/DDBJ whole genome shotgun (WGS) entry which is preliminary data.</text>
</comment>
<reference evidence="6" key="1">
    <citation type="submission" date="2021-02" db="EMBL/GenBank/DDBJ databases">
        <authorList>
            <person name="Nowell W R."/>
        </authorList>
    </citation>
    <scope>NUCLEOTIDE SEQUENCE</scope>
</reference>